<gene>
    <name evidence="2" type="ORF">GCM10010094_64480</name>
</gene>
<sequence length="98" mass="11125">MLSKEEALDFAAALLRRVYPEKTDSLVMVPEKCVEYAYGWAIAFDWKEHIETGDWLLSPITSVVIVPHDGGKAHFPPSVLPVDDYMHRRASGDWPPKE</sequence>
<proteinExistence type="predicted"/>
<reference evidence="2" key="1">
    <citation type="journal article" date="2014" name="Int. J. Syst. Evol. Microbiol.">
        <title>Complete genome sequence of Corynebacterium casei LMG S-19264T (=DSM 44701T), isolated from a smear-ripened cheese.</title>
        <authorList>
            <consortium name="US DOE Joint Genome Institute (JGI-PGF)"/>
            <person name="Walter F."/>
            <person name="Albersmeier A."/>
            <person name="Kalinowski J."/>
            <person name="Ruckert C."/>
        </authorList>
    </citation>
    <scope>NUCLEOTIDE SEQUENCE</scope>
    <source>
        <strain evidence="2">JCM 3035</strain>
    </source>
</reference>
<comment type="caution">
    <text evidence="2">The sequence shown here is derived from an EMBL/GenBank/DDBJ whole genome shotgun (WGS) entry which is preliminary data.</text>
</comment>
<dbReference type="Proteomes" id="UP000637788">
    <property type="component" value="Unassembled WGS sequence"/>
</dbReference>
<evidence type="ECO:0000259" key="1">
    <source>
        <dbReference type="Pfam" id="PF15567"/>
    </source>
</evidence>
<dbReference type="InterPro" id="IPR029082">
    <property type="entry name" value="Imm35"/>
</dbReference>
<dbReference type="AlphaFoldDB" id="A0A917R8F3"/>
<keyword evidence="3" id="KW-1185">Reference proteome</keyword>
<accession>A0A917R8F3</accession>
<name>A0A917R8F3_9ACTN</name>
<dbReference type="Pfam" id="PF15567">
    <property type="entry name" value="Imm35"/>
    <property type="match status" value="1"/>
</dbReference>
<feature type="domain" description="Immunity protein 35" evidence="1">
    <location>
        <begin position="5"/>
        <end position="76"/>
    </location>
</feature>
<protein>
    <recommendedName>
        <fullName evidence="1">Immunity protein 35 domain-containing protein</fullName>
    </recommendedName>
</protein>
<dbReference type="RefSeq" id="WP_189325320.1">
    <property type="nucleotide sequence ID" value="NZ_BMPQ01000021.1"/>
</dbReference>
<reference evidence="2" key="2">
    <citation type="submission" date="2020-09" db="EMBL/GenBank/DDBJ databases">
        <authorList>
            <person name="Sun Q."/>
            <person name="Ohkuma M."/>
        </authorList>
    </citation>
    <scope>NUCLEOTIDE SEQUENCE</scope>
    <source>
        <strain evidence="2">JCM 3035</strain>
    </source>
</reference>
<evidence type="ECO:0000313" key="3">
    <source>
        <dbReference type="Proteomes" id="UP000637788"/>
    </source>
</evidence>
<organism evidence="2 3">
    <name type="scientific">Streptomyces flaveus</name>
    <dbReference type="NCBI Taxonomy" id="66370"/>
    <lineage>
        <taxon>Bacteria</taxon>
        <taxon>Bacillati</taxon>
        <taxon>Actinomycetota</taxon>
        <taxon>Actinomycetes</taxon>
        <taxon>Kitasatosporales</taxon>
        <taxon>Streptomycetaceae</taxon>
        <taxon>Streptomyces</taxon>
        <taxon>Streptomyces aurantiacus group</taxon>
    </lineage>
</organism>
<dbReference type="EMBL" id="BMPQ01000021">
    <property type="protein sequence ID" value="GGK94600.1"/>
    <property type="molecule type" value="Genomic_DNA"/>
</dbReference>
<evidence type="ECO:0000313" key="2">
    <source>
        <dbReference type="EMBL" id="GGK94600.1"/>
    </source>
</evidence>